<sequence length="419" mass="44654">MDLTRALLRYAAHAPHVLLVPVPGAAGLRMEVEHAVASRRWREATGPADTDVLIVVGRPGHEMRAVIAEVWRRVPAPRLRIDLDPHARPADVSRRLDQVPDLLADPQRGHREAESAATRHEETTAAGDGNVEDGDHNARSGHSEHQAEDPGAGHTEHAGHHGHEQPHGPAEHGEHGDTGHTELAEQAGHTEHTGHDHHAHHHVAMPLPGGLAMADVAEDRDGLALDVLNLPLGPVLPDWPAGLVLDVVLQGDVISSAEARVLDAPRATREDTAGGGVVRDLDVVARVLSVAGWPGPAARARSLRERVRAGAPREEVAGELTALARRVRRSRTLRLMLVGLGRTQRTDVADLLRRHLSRIEAYAGGQPTEASDEPAGLAVRDLGSRLAGAELAAARLLVAALDPRVPDTAEAGRTEGVGR</sequence>
<feature type="compositionally biased region" description="Basic and acidic residues" evidence="1">
    <location>
        <begin position="154"/>
        <end position="180"/>
    </location>
</feature>
<organism evidence="2 3">
    <name type="scientific">Streptomyces oceani</name>
    <dbReference type="NCBI Taxonomy" id="1075402"/>
    <lineage>
        <taxon>Bacteria</taxon>
        <taxon>Bacillati</taxon>
        <taxon>Actinomycetota</taxon>
        <taxon>Actinomycetes</taxon>
        <taxon>Kitasatosporales</taxon>
        <taxon>Streptomycetaceae</taxon>
        <taxon>Streptomyces</taxon>
    </lineage>
</organism>
<keyword evidence="3" id="KW-1185">Reference proteome</keyword>
<name>A0A1E7KJU2_9ACTN</name>
<evidence type="ECO:0000256" key="1">
    <source>
        <dbReference type="SAM" id="MobiDB-lite"/>
    </source>
</evidence>
<feature type="compositionally biased region" description="Basic and acidic residues" evidence="1">
    <location>
        <begin position="133"/>
        <end position="148"/>
    </location>
</feature>
<evidence type="ECO:0000313" key="2">
    <source>
        <dbReference type="EMBL" id="OEV04238.1"/>
    </source>
</evidence>
<feature type="region of interest" description="Disordered" evidence="1">
    <location>
        <begin position="91"/>
        <end position="180"/>
    </location>
</feature>
<accession>A0A1E7KJU2</accession>
<dbReference type="RefSeq" id="WP_070195984.1">
    <property type="nucleotide sequence ID" value="NZ_LJGU01000114.1"/>
</dbReference>
<reference evidence="2 3" key="1">
    <citation type="journal article" date="2016" name="Front. Microbiol.">
        <title>Comparative Genomics Analysis of Streptomyces Species Reveals Their Adaptation to the Marine Environment and Their Diversity at the Genomic Level.</title>
        <authorList>
            <person name="Tian X."/>
            <person name="Zhang Z."/>
            <person name="Yang T."/>
            <person name="Chen M."/>
            <person name="Li J."/>
            <person name="Chen F."/>
            <person name="Yang J."/>
            <person name="Li W."/>
            <person name="Zhang B."/>
            <person name="Zhang Z."/>
            <person name="Wu J."/>
            <person name="Zhang C."/>
            <person name="Long L."/>
            <person name="Xiao J."/>
        </authorList>
    </citation>
    <scope>NUCLEOTIDE SEQUENCE [LARGE SCALE GENOMIC DNA]</scope>
    <source>
        <strain evidence="2 3">SCSIO 02100</strain>
    </source>
</reference>
<dbReference type="PATRIC" id="fig|1075402.3.peg.4519"/>
<dbReference type="STRING" id="1075402.AN216_08535"/>
<dbReference type="Proteomes" id="UP000176101">
    <property type="component" value="Unassembled WGS sequence"/>
</dbReference>
<gene>
    <name evidence="2" type="ORF">AN216_08535</name>
</gene>
<comment type="caution">
    <text evidence="2">The sequence shown here is derived from an EMBL/GenBank/DDBJ whole genome shotgun (WGS) entry which is preliminary data.</text>
</comment>
<dbReference type="EMBL" id="LJGU01000114">
    <property type="protein sequence ID" value="OEV04238.1"/>
    <property type="molecule type" value="Genomic_DNA"/>
</dbReference>
<dbReference type="OrthoDB" id="3373298at2"/>
<evidence type="ECO:0000313" key="3">
    <source>
        <dbReference type="Proteomes" id="UP000176101"/>
    </source>
</evidence>
<feature type="compositionally biased region" description="Basic and acidic residues" evidence="1">
    <location>
        <begin position="107"/>
        <end position="123"/>
    </location>
</feature>
<dbReference type="AlphaFoldDB" id="A0A1E7KJU2"/>
<proteinExistence type="predicted"/>
<protein>
    <submittedName>
        <fullName evidence="2">Uncharacterized protein</fullName>
    </submittedName>
</protein>